<organism evidence="2 3">
    <name type="scientific">Colletotrichum musicola</name>
    <dbReference type="NCBI Taxonomy" id="2175873"/>
    <lineage>
        <taxon>Eukaryota</taxon>
        <taxon>Fungi</taxon>
        <taxon>Dikarya</taxon>
        <taxon>Ascomycota</taxon>
        <taxon>Pezizomycotina</taxon>
        <taxon>Sordariomycetes</taxon>
        <taxon>Hypocreomycetidae</taxon>
        <taxon>Glomerellales</taxon>
        <taxon>Glomerellaceae</taxon>
        <taxon>Colletotrichum</taxon>
        <taxon>Colletotrichum orchidearum species complex</taxon>
    </lineage>
</organism>
<evidence type="ECO:0000313" key="2">
    <source>
        <dbReference type="EMBL" id="KAF6844862.1"/>
    </source>
</evidence>
<dbReference type="EMBL" id="WIGM01000009">
    <property type="protein sequence ID" value="KAF6844862.1"/>
    <property type="molecule type" value="Genomic_DNA"/>
</dbReference>
<feature type="region of interest" description="Disordered" evidence="1">
    <location>
        <begin position="124"/>
        <end position="156"/>
    </location>
</feature>
<feature type="compositionally biased region" description="Polar residues" evidence="1">
    <location>
        <begin position="124"/>
        <end position="133"/>
    </location>
</feature>
<evidence type="ECO:0000313" key="3">
    <source>
        <dbReference type="Proteomes" id="UP000639643"/>
    </source>
</evidence>
<dbReference type="Proteomes" id="UP000639643">
    <property type="component" value="Unassembled WGS sequence"/>
</dbReference>
<feature type="compositionally biased region" description="Basic and acidic residues" evidence="1">
    <location>
        <begin position="145"/>
        <end position="156"/>
    </location>
</feature>
<keyword evidence="3" id="KW-1185">Reference proteome</keyword>
<reference evidence="2" key="1">
    <citation type="journal article" date="2020" name="Phytopathology">
        <title>Genome Sequence Resources of Colletotrichum truncatum, C. plurivorum, C. musicola, and C. sojae: Four Species Pathogenic to Soybean (Glycine max).</title>
        <authorList>
            <person name="Rogerio F."/>
            <person name="Boufleur T.R."/>
            <person name="Ciampi-Guillardi M."/>
            <person name="Sukno S.A."/>
            <person name="Thon M.R."/>
            <person name="Massola Junior N.S."/>
            <person name="Baroncelli R."/>
        </authorList>
    </citation>
    <scope>NUCLEOTIDE SEQUENCE</scope>
    <source>
        <strain evidence="2">LFN0074</strain>
    </source>
</reference>
<dbReference type="AlphaFoldDB" id="A0A8H6NY87"/>
<protein>
    <submittedName>
        <fullName evidence="2">Uncharacterized protein</fullName>
    </submittedName>
</protein>
<proteinExistence type="predicted"/>
<sequence length="156" mass="17304">MMSSLLVDANNTLEYDSLSWRPFSYLLPEDPRWPVHDSSESRYSAFVLAIRAPAAAPDCDRVVLKLSSIFDHFYNTSRPQATDDDHDSDDTWRFLTVQQPQFPDRHGGPLTTAAPVAASEAVSTFSHRYTPTNKGGLPTARSKRKSAETERTTGGG</sequence>
<name>A0A8H6NY87_9PEZI</name>
<evidence type="ECO:0000256" key="1">
    <source>
        <dbReference type="SAM" id="MobiDB-lite"/>
    </source>
</evidence>
<accession>A0A8H6NY87</accession>
<comment type="caution">
    <text evidence="2">The sequence shown here is derived from an EMBL/GenBank/DDBJ whole genome shotgun (WGS) entry which is preliminary data.</text>
</comment>
<gene>
    <name evidence="2" type="ORF">CMUS01_00659</name>
</gene>